<proteinExistence type="predicted"/>
<gene>
    <name evidence="1" type="ORF">MBMO_EBAC000-69B03.23</name>
</gene>
<dbReference type="AlphaFoldDB" id="Q6SFE4"/>
<reference evidence="1" key="2">
    <citation type="submission" date="2003-12" db="EMBL/GenBank/DDBJ databases">
        <title>Monterey Bay Coastal Ocean Microbial Observatory environmental clone sequencing.</title>
        <authorList>
            <person name="DeLong E.F."/>
        </authorList>
    </citation>
    <scope>NUCLEOTIDE SEQUENCE</scope>
</reference>
<sequence>MPCALLWPPEATMAWEKLPPTLYVTFLLQKGLSSLVYLRSVFKGEIAAFNRVGGRQLTNG</sequence>
<evidence type="ECO:0000313" key="1">
    <source>
        <dbReference type="EMBL" id="AAR38274.1"/>
    </source>
</evidence>
<organism evidence="1">
    <name type="scientific">uncultured marine bacterium 581</name>
    <dbReference type="NCBI Taxonomy" id="257401"/>
    <lineage>
        <taxon>Bacteria</taxon>
        <taxon>environmental samples</taxon>
    </lineage>
</organism>
<protein>
    <submittedName>
        <fullName evidence="1">Uncharacterized protein</fullName>
    </submittedName>
</protein>
<dbReference type="EMBL" id="AY458648">
    <property type="protein sequence ID" value="AAR38274.1"/>
    <property type="molecule type" value="Genomic_DNA"/>
</dbReference>
<accession>Q6SFE4</accession>
<name>Q6SFE4_9BACT</name>
<reference evidence="1" key="1">
    <citation type="submission" date="2003-11" db="EMBL/GenBank/DDBJ databases">
        <authorList>
            <person name="Heidelberg J.F."/>
            <person name="Eisen J.A."/>
            <person name="Nelson W.C."/>
            <person name="DeLong E.F."/>
        </authorList>
    </citation>
    <scope>NUCLEOTIDE SEQUENCE</scope>
</reference>